<dbReference type="VEuPathDB" id="FungiDB:FVEG_06729"/>
<sequence>MNGRFVKLRNRLSQRLWGRADTRMMGLLRVCRNIVSSVRLMIGSGIRLRLIVKPRHSWLEELLDVYGDHVLFVLRRNGLGDDASRLQTTLSLTDVYHLHLPSKTSLLTR</sequence>
<keyword evidence="2" id="KW-1185">Reference proteome</keyword>
<evidence type="ECO:0000313" key="2">
    <source>
        <dbReference type="Proteomes" id="UP000009096"/>
    </source>
</evidence>
<dbReference type="AlphaFoldDB" id="W7MND3"/>
<protein>
    <submittedName>
        <fullName evidence="1">Uncharacterized protein</fullName>
    </submittedName>
</protein>
<dbReference type="EMBL" id="DS022249">
    <property type="protein sequence ID" value="EWG46162.1"/>
    <property type="molecule type" value="Genomic_DNA"/>
</dbReference>
<dbReference type="EMBL" id="CM000584">
    <property type="protein sequence ID" value="EWG46162.1"/>
    <property type="molecule type" value="Genomic_DNA"/>
</dbReference>
<evidence type="ECO:0000313" key="1">
    <source>
        <dbReference type="EMBL" id="EWG46162.1"/>
    </source>
</evidence>
<dbReference type="GeneID" id="30064596"/>
<name>W7MND3_GIBM7</name>
<dbReference type="Proteomes" id="UP000009096">
    <property type="component" value="Chromosome 7"/>
</dbReference>
<dbReference type="HOGENOM" id="CLU_2184202_0_0_1"/>
<accession>W7MND3</accession>
<proteinExistence type="predicted"/>
<dbReference type="RefSeq" id="XP_018752353.1">
    <property type="nucleotide sequence ID" value="XM_018895138.1"/>
</dbReference>
<gene>
    <name evidence="1" type="ORF">FVEG_06729</name>
</gene>
<organism evidence="1 2">
    <name type="scientific">Gibberella moniliformis (strain M3125 / FGSC 7600)</name>
    <name type="common">Maize ear and stalk rot fungus</name>
    <name type="synonym">Fusarium verticillioides</name>
    <dbReference type="NCBI Taxonomy" id="334819"/>
    <lineage>
        <taxon>Eukaryota</taxon>
        <taxon>Fungi</taxon>
        <taxon>Dikarya</taxon>
        <taxon>Ascomycota</taxon>
        <taxon>Pezizomycotina</taxon>
        <taxon>Sordariomycetes</taxon>
        <taxon>Hypocreomycetidae</taxon>
        <taxon>Hypocreales</taxon>
        <taxon>Nectriaceae</taxon>
        <taxon>Fusarium</taxon>
        <taxon>Fusarium fujikuroi species complex</taxon>
    </lineage>
</organism>
<dbReference type="KEGG" id="fvr:FVEG_06729"/>
<reference evidence="1 2" key="1">
    <citation type="journal article" date="2010" name="Nature">
        <title>Comparative genomics reveals mobile pathogenicity chromosomes in Fusarium.</title>
        <authorList>
            <person name="Ma L.J."/>
            <person name="van der Does H.C."/>
            <person name="Borkovich K.A."/>
            <person name="Coleman J.J."/>
            <person name="Daboussi M.J."/>
            <person name="Di Pietro A."/>
            <person name="Dufresne M."/>
            <person name="Freitag M."/>
            <person name="Grabherr M."/>
            <person name="Henrissat B."/>
            <person name="Houterman P.M."/>
            <person name="Kang S."/>
            <person name="Shim W.B."/>
            <person name="Woloshuk C."/>
            <person name="Xie X."/>
            <person name="Xu J.R."/>
            <person name="Antoniw J."/>
            <person name="Baker S.E."/>
            <person name="Bluhm B.H."/>
            <person name="Breakspear A."/>
            <person name="Brown D.W."/>
            <person name="Butchko R.A."/>
            <person name="Chapman S."/>
            <person name="Coulson R."/>
            <person name="Coutinho P.M."/>
            <person name="Danchin E.G."/>
            <person name="Diener A."/>
            <person name="Gale L.R."/>
            <person name="Gardiner D.M."/>
            <person name="Goff S."/>
            <person name="Hammond-Kosack K.E."/>
            <person name="Hilburn K."/>
            <person name="Hua-Van A."/>
            <person name="Jonkers W."/>
            <person name="Kazan K."/>
            <person name="Kodira C.D."/>
            <person name="Koehrsen M."/>
            <person name="Kumar L."/>
            <person name="Lee Y.H."/>
            <person name="Li L."/>
            <person name="Manners J.M."/>
            <person name="Miranda-Saavedra D."/>
            <person name="Mukherjee M."/>
            <person name="Park G."/>
            <person name="Park J."/>
            <person name="Park S.Y."/>
            <person name="Proctor R.H."/>
            <person name="Regev A."/>
            <person name="Ruiz-Roldan M.C."/>
            <person name="Sain D."/>
            <person name="Sakthikumar S."/>
            <person name="Sykes S."/>
            <person name="Schwartz D.C."/>
            <person name="Turgeon B.G."/>
            <person name="Wapinski I."/>
            <person name="Yoder O."/>
            <person name="Young S."/>
            <person name="Zeng Q."/>
            <person name="Zhou S."/>
            <person name="Galagan J."/>
            <person name="Cuomo C.A."/>
            <person name="Kistler H.C."/>
            <person name="Rep M."/>
        </authorList>
    </citation>
    <scope>NUCLEOTIDE SEQUENCE [LARGE SCALE GENOMIC DNA]</scope>
    <source>
        <strain evidence="2">M3125 / FGSC 7600</strain>
    </source>
</reference>